<keyword evidence="2" id="KW-1185">Reference proteome</keyword>
<dbReference type="AlphaFoldDB" id="A0A926DKT9"/>
<organism evidence="1 2">
    <name type="scientific">Congzhengia minquanensis</name>
    <dbReference type="NCBI Taxonomy" id="2763657"/>
    <lineage>
        <taxon>Bacteria</taxon>
        <taxon>Bacillati</taxon>
        <taxon>Bacillota</taxon>
        <taxon>Clostridia</taxon>
        <taxon>Eubacteriales</taxon>
        <taxon>Oscillospiraceae</taxon>
        <taxon>Congzhengia</taxon>
    </lineage>
</organism>
<reference evidence="1" key="1">
    <citation type="submission" date="2020-08" db="EMBL/GenBank/DDBJ databases">
        <title>Genome public.</title>
        <authorList>
            <person name="Liu C."/>
            <person name="Sun Q."/>
        </authorList>
    </citation>
    <scope>NUCLEOTIDE SEQUENCE</scope>
    <source>
        <strain evidence="1">H8</strain>
    </source>
</reference>
<dbReference type="PIRSF" id="PIRSF033563">
    <property type="entry name" value="UCP033563"/>
    <property type="match status" value="1"/>
</dbReference>
<accession>A0A926DKT9</accession>
<dbReference type="EMBL" id="JACRSU010000001">
    <property type="protein sequence ID" value="MBC8539681.1"/>
    <property type="molecule type" value="Genomic_DNA"/>
</dbReference>
<name>A0A926DKT9_9FIRM</name>
<gene>
    <name evidence="1" type="ORF">H8698_01670</name>
</gene>
<dbReference type="PANTHER" id="PTHR36454:SF1">
    <property type="entry name" value="DUF1015 DOMAIN-CONTAINING PROTEIN"/>
    <property type="match status" value="1"/>
</dbReference>
<proteinExistence type="predicted"/>
<dbReference type="Pfam" id="PF06245">
    <property type="entry name" value="DUF1015"/>
    <property type="match status" value="1"/>
</dbReference>
<evidence type="ECO:0000313" key="1">
    <source>
        <dbReference type="EMBL" id="MBC8539681.1"/>
    </source>
</evidence>
<dbReference type="PANTHER" id="PTHR36454">
    <property type="entry name" value="LMO2823 PROTEIN"/>
    <property type="match status" value="1"/>
</dbReference>
<dbReference type="RefSeq" id="WP_249310894.1">
    <property type="nucleotide sequence ID" value="NZ_JACRSU010000001.1"/>
</dbReference>
<comment type="caution">
    <text evidence="1">The sequence shown here is derived from an EMBL/GenBank/DDBJ whole genome shotgun (WGS) entry which is preliminary data.</text>
</comment>
<sequence length="435" mass="49206">MANVKPFRGLRYDTKRTGPLSGVTTPPYDIISPLEQEMYCKKHKNSIIHLELGKTYDTDTDTNNRYTRARDYLNDWMAEGILKFEDAPAYYLYEEIFTLPDGSVKSLKGLISAVELVPFSEKIVLPHEETLSKAKADRFQLMDATHANFSPIYFLYMDEKKTVNQIISDVSKNAPEESFQTPDGITHNLWVIKDKDLLSQIESAFVDKQLFIADGHHRYETALNFREKLKQETPGFDALHGGNFILAFAVEMDDPGLVVLPTHRILQNLDGFDEEKTLTALSENFSVEKRTAKDAASEAEAALSRCQNGTAFAFYTGKDYFYLVTLSSQSAMKEALPNRSDAYRGLDVSVLHTLILDKIFGIDTENMANQKNLIYTKFAGEAIDAVKQGKAQCSFLLNATKVRQIKDVSLLNEKMPQKSTYFYPKLITGLVINKF</sequence>
<protein>
    <submittedName>
        <fullName evidence="1">DUF1015 domain-containing protein</fullName>
    </submittedName>
</protein>
<dbReference type="Proteomes" id="UP000611762">
    <property type="component" value="Unassembled WGS sequence"/>
</dbReference>
<dbReference type="InterPro" id="IPR008323">
    <property type="entry name" value="UCP033563"/>
</dbReference>
<evidence type="ECO:0000313" key="2">
    <source>
        <dbReference type="Proteomes" id="UP000611762"/>
    </source>
</evidence>